<evidence type="ECO:0000259" key="1">
    <source>
        <dbReference type="PROSITE" id="PS50123"/>
    </source>
</evidence>
<gene>
    <name evidence="2" type="ORF">SAMN05421770_104393</name>
</gene>
<reference evidence="2 3" key="1">
    <citation type="submission" date="2017-06" db="EMBL/GenBank/DDBJ databases">
        <authorList>
            <person name="Kim H.J."/>
            <person name="Triplett B.A."/>
        </authorList>
    </citation>
    <scope>NUCLEOTIDE SEQUENCE [LARGE SCALE GENOMIC DNA]</scope>
    <source>
        <strain evidence="2 3">DSM 18704</strain>
    </source>
</reference>
<dbReference type="SUPFAM" id="SSF53335">
    <property type="entry name" value="S-adenosyl-L-methionine-dependent methyltransferases"/>
    <property type="match status" value="1"/>
</dbReference>
<keyword evidence="2" id="KW-0489">Methyltransferase</keyword>
<keyword evidence="2" id="KW-0808">Transferase</keyword>
<dbReference type="InterPro" id="IPR022642">
    <property type="entry name" value="CheR_C"/>
</dbReference>
<dbReference type="GO" id="GO:0008757">
    <property type="term" value="F:S-adenosylmethionine-dependent methyltransferase activity"/>
    <property type="evidence" value="ECO:0007669"/>
    <property type="project" value="InterPro"/>
</dbReference>
<dbReference type="InterPro" id="IPR000780">
    <property type="entry name" value="CheR_MeTrfase"/>
</dbReference>
<organism evidence="2 3">
    <name type="scientific">Granulicella rosea</name>
    <dbReference type="NCBI Taxonomy" id="474952"/>
    <lineage>
        <taxon>Bacteria</taxon>
        <taxon>Pseudomonadati</taxon>
        <taxon>Acidobacteriota</taxon>
        <taxon>Terriglobia</taxon>
        <taxon>Terriglobales</taxon>
        <taxon>Acidobacteriaceae</taxon>
        <taxon>Granulicella</taxon>
    </lineage>
</organism>
<dbReference type="PANTHER" id="PTHR24422">
    <property type="entry name" value="CHEMOTAXIS PROTEIN METHYLTRANSFERASE"/>
    <property type="match status" value="1"/>
</dbReference>
<protein>
    <submittedName>
        <fullName evidence="2">Chemotaxis protein methyltransferase WspC</fullName>
    </submittedName>
</protein>
<dbReference type="AlphaFoldDB" id="A0A239KA29"/>
<dbReference type="InterPro" id="IPR029063">
    <property type="entry name" value="SAM-dependent_MTases_sf"/>
</dbReference>
<sequence length="382" mass="41638">MRPDSIFLTRIAERLAGVLGMEPRALEEKRLRSMVATRCRVLELADPAAYAEFFESSADEQAALIDAAVIRETRFFRDPAVFAQIQTAVVRLAALAGPGPLRVLSAPCSTGQETWSLAATLVEAGLPPGRFEIDACDISPAALAASDAAWYAEDALRHLTPEQRASLGAPDAGGWRVHETLRERVRFTRRNLAESGALAGEAYHLILCRNLFIYLAQPARETLARSLAAALAPGGRLVIGTADRVEELSALFTPLKPASSFAFVHRDLAIPIAPPRPLHSRPAAVAPVPAARPQAAPTAIEEALPATATGLYLRAVEAHQHGELRKAERRCRQALYLDGKHLPSLELLQSIWRQQPSLRLRRALDARIHRVKADALRTEETV</sequence>
<proteinExistence type="predicted"/>
<dbReference type="PANTHER" id="PTHR24422:SF10">
    <property type="entry name" value="CHEMOTAXIS PROTEIN METHYLTRANSFERASE 2"/>
    <property type="match status" value="1"/>
</dbReference>
<dbReference type="PRINTS" id="PR00996">
    <property type="entry name" value="CHERMTFRASE"/>
</dbReference>
<evidence type="ECO:0000313" key="3">
    <source>
        <dbReference type="Proteomes" id="UP000198356"/>
    </source>
</evidence>
<feature type="domain" description="CheR-type methyltransferase" evidence="1">
    <location>
        <begin position="1"/>
        <end position="268"/>
    </location>
</feature>
<evidence type="ECO:0000313" key="2">
    <source>
        <dbReference type="EMBL" id="SNT14820.1"/>
    </source>
</evidence>
<dbReference type="GO" id="GO:0032259">
    <property type="term" value="P:methylation"/>
    <property type="evidence" value="ECO:0007669"/>
    <property type="project" value="UniProtKB-KW"/>
</dbReference>
<dbReference type="Proteomes" id="UP000198356">
    <property type="component" value="Unassembled WGS sequence"/>
</dbReference>
<name>A0A239KA29_9BACT</name>
<accession>A0A239KA29</accession>
<dbReference type="RefSeq" id="WP_089409022.1">
    <property type="nucleotide sequence ID" value="NZ_FZOU01000004.1"/>
</dbReference>
<keyword evidence="3" id="KW-1185">Reference proteome</keyword>
<dbReference type="InterPro" id="IPR050903">
    <property type="entry name" value="Bact_Chemotaxis_MeTrfase"/>
</dbReference>
<dbReference type="Pfam" id="PF01739">
    <property type="entry name" value="CheR"/>
    <property type="match status" value="1"/>
</dbReference>
<dbReference type="EMBL" id="FZOU01000004">
    <property type="protein sequence ID" value="SNT14820.1"/>
    <property type="molecule type" value="Genomic_DNA"/>
</dbReference>
<dbReference type="Gene3D" id="3.40.50.150">
    <property type="entry name" value="Vaccinia Virus protein VP39"/>
    <property type="match status" value="1"/>
</dbReference>
<dbReference type="SMART" id="SM00138">
    <property type="entry name" value="MeTrc"/>
    <property type="match status" value="1"/>
</dbReference>
<dbReference type="PROSITE" id="PS50123">
    <property type="entry name" value="CHER"/>
    <property type="match status" value="1"/>
</dbReference>
<dbReference type="OrthoDB" id="9816309at2"/>